<dbReference type="InterPro" id="IPR015943">
    <property type="entry name" value="WD40/YVTN_repeat-like_dom_sf"/>
</dbReference>
<reference evidence="2" key="2">
    <citation type="submission" date="2025-09" db="UniProtKB">
        <authorList>
            <consortium name="Ensembl"/>
        </authorList>
    </citation>
    <scope>IDENTIFICATION</scope>
</reference>
<feature type="compositionally biased region" description="Low complexity" evidence="1">
    <location>
        <begin position="329"/>
        <end position="343"/>
    </location>
</feature>
<evidence type="ECO:0000313" key="3">
    <source>
        <dbReference type="Proteomes" id="UP000472275"/>
    </source>
</evidence>
<dbReference type="Gene3D" id="2.130.10.10">
    <property type="entry name" value="YVTN repeat-like/Quinoprotein amine dehydrogenase"/>
    <property type="match status" value="1"/>
</dbReference>
<dbReference type="Ensembl" id="ENSACCT00020025774.1">
    <property type="protein sequence ID" value="ENSACCP00020024673.1"/>
    <property type="gene ID" value="ENSACCG00020016901.1"/>
</dbReference>
<dbReference type="InParanoid" id="A0A663FJH3"/>
<sequence>MPPPPPISGDPHLPPASSSPMPGGSPPPLPQVTLEKVLGITAQTSSGLACDPATGLLAYPAGCVVVILNPRENTQRHILNTSRYSQTPPGTPQNGHRPAVRVWDVEERAQVLALHGHKHGVACVAFSPSAKYLVSVGYPHDMVVNVWDWKKDSLVASNKVSCKVTAVSFSEDSYFVTVGHRHVKFWFLDSSGELKINETVPLVGHSGVLGELHDNVFCGVACGRGQMLGSTFCISSSGLLCQFNEKRVLEKCIVPLANCLCLGEELIFCGCANGTVRIFQACDMCYLADLPKPHPLSGRTWSTPTPSPWPTMPATAGWPASTRTIVSTSGTSGTCGTSGRCGRNFSTAPSSGPSR</sequence>
<dbReference type="Proteomes" id="UP000472275">
    <property type="component" value="Unassembled WGS sequence"/>
</dbReference>
<keyword evidence="3" id="KW-1185">Reference proteome</keyword>
<dbReference type="GO" id="GO:0046330">
    <property type="term" value="P:positive regulation of JNK cascade"/>
    <property type="evidence" value="ECO:0007669"/>
    <property type="project" value="TreeGrafter"/>
</dbReference>
<dbReference type="InterPro" id="IPR055292">
    <property type="entry name" value="MABP1"/>
</dbReference>
<evidence type="ECO:0000313" key="2">
    <source>
        <dbReference type="Ensembl" id="ENSACCP00020024673.1"/>
    </source>
</evidence>
<proteinExistence type="predicted"/>
<dbReference type="GO" id="GO:0043124">
    <property type="term" value="P:negative regulation of canonical NF-kappaB signal transduction"/>
    <property type="evidence" value="ECO:0007669"/>
    <property type="project" value="TreeGrafter"/>
</dbReference>
<feature type="compositionally biased region" description="Pro residues" evidence="1">
    <location>
        <begin position="1"/>
        <end position="14"/>
    </location>
</feature>
<feature type="compositionally biased region" description="Polar residues" evidence="1">
    <location>
        <begin position="344"/>
        <end position="355"/>
    </location>
</feature>
<dbReference type="SUPFAM" id="SSF50978">
    <property type="entry name" value="WD40 repeat-like"/>
    <property type="match status" value="1"/>
</dbReference>
<dbReference type="SMART" id="SM00320">
    <property type="entry name" value="WD40"/>
    <property type="match status" value="3"/>
</dbReference>
<dbReference type="GeneTree" id="ENSGT00940000160719"/>
<dbReference type="InterPro" id="IPR036322">
    <property type="entry name" value="WD40_repeat_dom_sf"/>
</dbReference>
<accession>A0A663FJH3</accession>
<dbReference type="PANTHER" id="PTHR44813">
    <property type="entry name" value="MITOGEN-ACTIVATED PROTEIN KINASE-BINDING PROTEIN 1"/>
    <property type="match status" value="1"/>
</dbReference>
<dbReference type="Pfam" id="PF00400">
    <property type="entry name" value="WD40"/>
    <property type="match status" value="1"/>
</dbReference>
<reference evidence="2" key="1">
    <citation type="submission" date="2025-08" db="UniProtKB">
        <authorList>
            <consortium name="Ensembl"/>
        </authorList>
    </citation>
    <scope>IDENTIFICATION</scope>
</reference>
<dbReference type="AlphaFoldDB" id="A0A663FJH3"/>
<organism evidence="2 3">
    <name type="scientific">Aquila chrysaetos chrysaetos</name>
    <dbReference type="NCBI Taxonomy" id="223781"/>
    <lineage>
        <taxon>Eukaryota</taxon>
        <taxon>Metazoa</taxon>
        <taxon>Chordata</taxon>
        <taxon>Craniata</taxon>
        <taxon>Vertebrata</taxon>
        <taxon>Euteleostomi</taxon>
        <taxon>Archelosauria</taxon>
        <taxon>Archosauria</taxon>
        <taxon>Dinosauria</taxon>
        <taxon>Saurischia</taxon>
        <taxon>Theropoda</taxon>
        <taxon>Coelurosauria</taxon>
        <taxon>Aves</taxon>
        <taxon>Neognathae</taxon>
        <taxon>Neoaves</taxon>
        <taxon>Telluraves</taxon>
        <taxon>Accipitrimorphae</taxon>
        <taxon>Accipitriformes</taxon>
        <taxon>Accipitridae</taxon>
        <taxon>Accipitrinae</taxon>
        <taxon>Aquila</taxon>
    </lineage>
</organism>
<dbReference type="PANTHER" id="PTHR44813:SF1">
    <property type="entry name" value="MITOGEN-ACTIVATED PROTEIN KINASE-BINDING PROTEIN 1"/>
    <property type="match status" value="1"/>
</dbReference>
<protein>
    <submittedName>
        <fullName evidence="2">Uncharacterized protein</fullName>
    </submittedName>
</protein>
<feature type="region of interest" description="Disordered" evidence="1">
    <location>
        <begin position="1"/>
        <end position="30"/>
    </location>
</feature>
<evidence type="ECO:0000256" key="1">
    <source>
        <dbReference type="SAM" id="MobiDB-lite"/>
    </source>
</evidence>
<feature type="region of interest" description="Disordered" evidence="1">
    <location>
        <begin position="329"/>
        <end position="355"/>
    </location>
</feature>
<dbReference type="GO" id="GO:0005737">
    <property type="term" value="C:cytoplasm"/>
    <property type="evidence" value="ECO:0007669"/>
    <property type="project" value="TreeGrafter"/>
</dbReference>
<name>A0A663FJH3_AQUCH</name>
<dbReference type="InterPro" id="IPR001680">
    <property type="entry name" value="WD40_rpt"/>
</dbReference>